<dbReference type="Proteomes" id="UP001295423">
    <property type="component" value="Unassembled WGS sequence"/>
</dbReference>
<keyword evidence="5" id="KW-0539">Nucleus</keyword>
<accession>A0AAD2FM86</accession>
<feature type="domain" description="PCI" evidence="7">
    <location>
        <begin position="340"/>
        <end position="400"/>
    </location>
</feature>
<keyword evidence="4" id="KW-0736">Signalosome</keyword>
<gene>
    <name evidence="9" type="ORF">CYCCA115_LOCUS9274</name>
</gene>
<dbReference type="GO" id="GO:0005737">
    <property type="term" value="C:cytoplasm"/>
    <property type="evidence" value="ECO:0007669"/>
    <property type="project" value="UniProtKB-SubCell"/>
</dbReference>
<dbReference type="Pfam" id="PF01399">
    <property type="entry name" value="PCI"/>
    <property type="match status" value="1"/>
</dbReference>
<dbReference type="PANTHER" id="PTHR14145">
    <property type="entry name" value="26S PROTESOME SUBUNIT 6"/>
    <property type="match status" value="1"/>
</dbReference>
<dbReference type="InterPro" id="IPR019585">
    <property type="entry name" value="Rpn7/CSN1"/>
</dbReference>
<dbReference type="AlphaFoldDB" id="A0AAD2FM86"/>
<evidence type="ECO:0000256" key="2">
    <source>
        <dbReference type="ARBA" id="ARBA00004496"/>
    </source>
</evidence>
<feature type="compositionally biased region" description="Acidic residues" evidence="6">
    <location>
        <begin position="471"/>
        <end position="483"/>
    </location>
</feature>
<dbReference type="InterPro" id="IPR045135">
    <property type="entry name" value="Rpn7_N"/>
</dbReference>
<dbReference type="GO" id="GO:0008180">
    <property type="term" value="C:COP9 signalosome"/>
    <property type="evidence" value="ECO:0007669"/>
    <property type="project" value="UniProtKB-KW"/>
</dbReference>
<comment type="subcellular location">
    <subcellularLocation>
        <location evidence="2">Cytoplasm</location>
    </subcellularLocation>
    <subcellularLocation>
        <location evidence="1">Nucleus</location>
    </subcellularLocation>
</comment>
<evidence type="ECO:0000259" key="8">
    <source>
        <dbReference type="Pfam" id="PF10602"/>
    </source>
</evidence>
<name>A0AAD2FM86_9STRA</name>
<organism evidence="9 10">
    <name type="scientific">Cylindrotheca closterium</name>
    <dbReference type="NCBI Taxonomy" id="2856"/>
    <lineage>
        <taxon>Eukaryota</taxon>
        <taxon>Sar</taxon>
        <taxon>Stramenopiles</taxon>
        <taxon>Ochrophyta</taxon>
        <taxon>Bacillariophyta</taxon>
        <taxon>Bacillariophyceae</taxon>
        <taxon>Bacillariophycidae</taxon>
        <taxon>Bacillariales</taxon>
        <taxon>Bacillariaceae</taxon>
        <taxon>Cylindrotheca</taxon>
    </lineage>
</organism>
<evidence type="ECO:0000259" key="7">
    <source>
        <dbReference type="Pfam" id="PF01399"/>
    </source>
</evidence>
<feature type="compositionally biased region" description="Low complexity" evidence="6">
    <location>
        <begin position="484"/>
        <end position="495"/>
    </location>
</feature>
<keyword evidence="10" id="KW-1185">Reference proteome</keyword>
<feature type="region of interest" description="Disordered" evidence="6">
    <location>
        <begin position="80"/>
        <end position="100"/>
    </location>
</feature>
<feature type="domain" description="26S proteasome regulatory subunit Rpn7 N-terminal" evidence="8">
    <location>
        <begin position="99"/>
        <end position="287"/>
    </location>
</feature>
<evidence type="ECO:0000256" key="3">
    <source>
        <dbReference type="ARBA" id="ARBA00022490"/>
    </source>
</evidence>
<evidence type="ECO:0000256" key="6">
    <source>
        <dbReference type="SAM" id="MobiDB-lite"/>
    </source>
</evidence>
<proteinExistence type="predicted"/>
<evidence type="ECO:0000256" key="5">
    <source>
        <dbReference type="ARBA" id="ARBA00023242"/>
    </source>
</evidence>
<dbReference type="InterPro" id="IPR000717">
    <property type="entry name" value="PCI_dom"/>
</dbReference>
<dbReference type="PANTHER" id="PTHR14145:SF2">
    <property type="entry name" value="COP9 SIGNALOSOME COMPLEX SUBUNIT 1"/>
    <property type="match status" value="1"/>
</dbReference>
<protein>
    <submittedName>
        <fullName evidence="9">Uncharacterized protein</fullName>
    </submittedName>
</protein>
<sequence>MDLETYISRYSGETRLQRLLLIAQQSPDEAVATQAFEMAEAQMKEEGNLRQYKKVFGLSTVTATSTGETSGDMAMQFVGESKSSEGNLRRPPPSSFQPDESWMASTEAANKEARHVLQGRLSASQSQMHREAIRNAYVALAKHDAKTGNASAALASLFRAMDYCTSRTQSGQLSLVLLEVALNAGCYVQAREYVTKLEHTLQGNPAGATSSEGTEILQDVSIKLQIASGLERMAQGDYATAAVTFSNLCKAHGGATAKLDWPTVASADDIAMYAALLSLATQGRSEILWLAEHPEALELVPAMRELLSQWAKANYVKTIQAFSQEGAIMEFPDVYFSTVDKWEKLSQSIREKCLLEYLKPYQCVQLEHMAKLFPSIANVQDTLVDLMGRGLLEGAKIDGRANVLRKTQGANKNPAHSTLKDLGQMEDRILDDAHAMLIRLACLEQDLCVSDGLYDGSRRRTAATYGRDHMVEDDDDSSDEDTPMMDADLQAAAAQNPEDLY</sequence>
<evidence type="ECO:0000313" key="9">
    <source>
        <dbReference type="EMBL" id="CAJ1945130.1"/>
    </source>
</evidence>
<evidence type="ECO:0000313" key="10">
    <source>
        <dbReference type="Proteomes" id="UP001295423"/>
    </source>
</evidence>
<evidence type="ECO:0000256" key="4">
    <source>
        <dbReference type="ARBA" id="ARBA00022790"/>
    </source>
</evidence>
<keyword evidence="3" id="KW-0963">Cytoplasm</keyword>
<comment type="caution">
    <text evidence="9">The sequence shown here is derived from an EMBL/GenBank/DDBJ whole genome shotgun (WGS) entry which is preliminary data.</text>
</comment>
<dbReference type="Gene3D" id="1.25.40.570">
    <property type="match status" value="1"/>
</dbReference>
<reference evidence="9" key="1">
    <citation type="submission" date="2023-08" db="EMBL/GenBank/DDBJ databases">
        <authorList>
            <person name="Audoor S."/>
            <person name="Bilcke G."/>
        </authorList>
    </citation>
    <scope>NUCLEOTIDE SEQUENCE</scope>
</reference>
<evidence type="ECO:0000256" key="1">
    <source>
        <dbReference type="ARBA" id="ARBA00004123"/>
    </source>
</evidence>
<dbReference type="EMBL" id="CAKOGP040001335">
    <property type="protein sequence ID" value="CAJ1945130.1"/>
    <property type="molecule type" value="Genomic_DNA"/>
</dbReference>
<dbReference type="Pfam" id="PF10602">
    <property type="entry name" value="RPN7"/>
    <property type="match status" value="1"/>
</dbReference>
<feature type="region of interest" description="Disordered" evidence="6">
    <location>
        <begin position="465"/>
        <end position="501"/>
    </location>
</feature>